<keyword evidence="2" id="KW-1185">Reference proteome</keyword>
<evidence type="ECO:0000313" key="2">
    <source>
        <dbReference type="Proteomes" id="UP000231057"/>
    </source>
</evidence>
<protein>
    <submittedName>
        <fullName evidence="1">Uncharacterized protein</fullName>
    </submittedName>
</protein>
<gene>
    <name evidence="1" type="ORF">BRW62_02095</name>
</gene>
<dbReference type="AlphaFoldDB" id="A0A2D2Q0D0"/>
<dbReference type="EMBL" id="CP018092">
    <property type="protein sequence ID" value="ATS17737.1"/>
    <property type="molecule type" value="Genomic_DNA"/>
</dbReference>
<name>A0A2D2Q0D0_PARLV</name>
<organism evidence="1 2">
    <name type="scientific">Parathermosynechococcus lividus PCC 6715</name>
    <dbReference type="NCBI Taxonomy" id="1917166"/>
    <lineage>
        <taxon>Bacteria</taxon>
        <taxon>Bacillati</taxon>
        <taxon>Cyanobacteriota</taxon>
        <taxon>Cyanophyceae</taxon>
        <taxon>Acaryochloridales</taxon>
        <taxon>Thermosynechococcaceae</taxon>
        <taxon>Parathermosynechococcus</taxon>
    </lineage>
</organism>
<dbReference type="Proteomes" id="UP000231057">
    <property type="component" value="Chromosome"/>
</dbReference>
<sequence>MTGFRGVARSYTLHGYANPHALVGEELAKLIERPAITASPFSLGTGQFVGAFSDAGEIFNRDGLICRLSLLDESITDGMIHC</sequence>
<accession>A0A2D2Q0D0</accession>
<proteinExistence type="predicted"/>
<reference evidence="2" key="2">
    <citation type="journal article" date="2022" name="Front. Microbiol.">
        <title>Comparative Genomic Analysis Revealed Distinct Molecular Components and Organization of CO2-Concentrating Mechanism in Thermophilic Cyanobacteria.</title>
        <authorList>
            <person name="Tang J."/>
            <person name="Zhou H."/>
            <person name="Yao D."/>
            <person name="Riaz S."/>
            <person name="You D."/>
            <person name="Klepacz-Smolka A."/>
            <person name="Daroch M."/>
        </authorList>
    </citation>
    <scope>NUCLEOTIDE SEQUENCE [LARGE SCALE GENOMIC DNA]</scope>
    <source>
        <strain evidence="2">PCC 6715</strain>
    </source>
</reference>
<reference evidence="1 2" key="1">
    <citation type="submission" date="2016-11" db="EMBL/GenBank/DDBJ databases">
        <title>Complete genome sequence of thermophilic cyanobacteria strain Synechococcus sp. PCC6715.</title>
        <authorList>
            <person name="Tang J."/>
            <person name="Daroch M."/>
            <person name="Liang Y."/>
            <person name="Jiang D."/>
            <person name="Shah M."/>
        </authorList>
    </citation>
    <scope>NUCLEOTIDE SEQUENCE [LARGE SCALE GENOMIC DNA]</scope>
    <source>
        <strain evidence="1 2">PCC 6715</strain>
    </source>
</reference>
<evidence type="ECO:0000313" key="1">
    <source>
        <dbReference type="EMBL" id="ATS17737.1"/>
    </source>
</evidence>
<dbReference type="KEGG" id="slw:BRW62_02095"/>